<gene>
    <name evidence="1" type="ordered locus">MexAM1_META2p0820</name>
</gene>
<sequence>MLLLDKPANLEQAVSQRDALAETLHKLGVGVGLLDPAIPCDGPTLLMATEGYADHLASETTSHPVLVGALRQAYASAVIDQSTGSRSDPLYRLLEGLLVGGEDDPVQIAIQIESLQEGLDLLKARMEEAVAAAPAPGAA</sequence>
<accession>C5B5C6</accession>
<dbReference type="Proteomes" id="UP000009081">
    <property type="component" value="Plasmid megaplasmid"/>
</dbReference>
<name>C5B5C6_METEA</name>
<dbReference type="KEGG" id="mea:Mex_2p0820"/>
<protein>
    <submittedName>
        <fullName evidence="1">Uncharacterized protein</fullName>
    </submittedName>
</protein>
<dbReference type="RefSeq" id="WP_012754095.1">
    <property type="nucleotide sequence ID" value="NC_012811.1"/>
</dbReference>
<dbReference type="HOGENOM" id="CLU_1842769_0_0_5"/>
<dbReference type="AlphaFoldDB" id="C5B5C6"/>
<dbReference type="EMBL" id="CP001511">
    <property type="protein sequence ID" value="ACS43658.1"/>
    <property type="molecule type" value="Genomic_DNA"/>
</dbReference>
<proteinExistence type="predicted"/>
<evidence type="ECO:0000313" key="1">
    <source>
        <dbReference type="EMBL" id="ACS43658.1"/>
    </source>
</evidence>
<evidence type="ECO:0000313" key="2">
    <source>
        <dbReference type="Proteomes" id="UP000009081"/>
    </source>
</evidence>
<geneLocation type="plasmid" evidence="1 2">
    <name>megaplasmid</name>
</geneLocation>
<keyword evidence="2" id="KW-1185">Reference proteome</keyword>
<keyword evidence="1" id="KW-0614">Plasmid</keyword>
<reference evidence="1 2" key="1">
    <citation type="journal article" date="2009" name="PLoS ONE">
        <title>Methylobacterium genome sequences: a reference blueprint to investigate microbial metabolism of C1 compounds from natural and industrial sources.</title>
        <authorList>
            <person name="Vuilleumier S."/>
            <person name="Chistoserdova L."/>
            <person name="Lee M.-C."/>
            <person name="Bringel F."/>
            <person name="Lajus A."/>
            <person name="Zhou Y."/>
            <person name="Gourion B."/>
            <person name="Barbe V."/>
            <person name="Chang J."/>
            <person name="Cruveiller S."/>
            <person name="Dossat C."/>
            <person name="Gillett W."/>
            <person name="Gruffaz C."/>
            <person name="Haugen E."/>
            <person name="Hourcade E."/>
            <person name="Levy R."/>
            <person name="Mangenot S."/>
            <person name="Muller E."/>
            <person name="Nadalig T."/>
            <person name="Pagni M."/>
            <person name="Penny C."/>
            <person name="Peyraud R."/>
            <person name="Robinson D.G."/>
            <person name="Roche D."/>
            <person name="Rouy Z."/>
            <person name="Saenampechek C."/>
            <person name="Salvignol G."/>
            <person name="Vallenet D."/>
            <person name="Wu Z."/>
            <person name="Marx C.J."/>
            <person name="Vorholt J.A."/>
            <person name="Olson M.V."/>
            <person name="Kaul R."/>
            <person name="Weissenbach J."/>
            <person name="Medigue C."/>
            <person name="Lidstrom M.E."/>
        </authorList>
    </citation>
    <scope>NUCLEOTIDE SEQUENCE [LARGE SCALE GENOMIC DNA]</scope>
    <source>
        <strain evidence="2">ATCC 14718 / DSM 1338 / JCM 2805 / NCIMB 9133 / AM1</strain>
    </source>
</reference>
<organism evidence="1 2">
    <name type="scientific">Methylorubrum extorquens (strain ATCC 14718 / DSM 1338 / JCM 2805 / NCIMB 9133 / AM1)</name>
    <name type="common">Methylobacterium extorquens</name>
    <dbReference type="NCBI Taxonomy" id="272630"/>
    <lineage>
        <taxon>Bacteria</taxon>
        <taxon>Pseudomonadati</taxon>
        <taxon>Pseudomonadota</taxon>
        <taxon>Alphaproteobacteria</taxon>
        <taxon>Hyphomicrobiales</taxon>
        <taxon>Methylobacteriaceae</taxon>
        <taxon>Methylorubrum</taxon>
    </lineage>
</organism>